<feature type="domain" description="RING-type" evidence="9">
    <location>
        <begin position="533"/>
        <end position="568"/>
    </location>
</feature>
<dbReference type="Pfam" id="PF00560">
    <property type="entry name" value="LRR_1"/>
    <property type="match status" value="1"/>
</dbReference>
<dbReference type="Proteomes" id="UP000494165">
    <property type="component" value="Unassembled WGS sequence"/>
</dbReference>
<dbReference type="SUPFAM" id="SSF52058">
    <property type="entry name" value="L domain-like"/>
    <property type="match status" value="1"/>
</dbReference>
<dbReference type="Pfam" id="PF13920">
    <property type="entry name" value="zf-C3HC4_3"/>
    <property type="match status" value="1"/>
</dbReference>
<dbReference type="GO" id="GO:0005737">
    <property type="term" value="C:cytoplasm"/>
    <property type="evidence" value="ECO:0007669"/>
    <property type="project" value="TreeGrafter"/>
</dbReference>
<dbReference type="AlphaFoldDB" id="A0A8S1BV62"/>
<proteinExistence type="predicted"/>
<dbReference type="PROSITE" id="PS50089">
    <property type="entry name" value="ZF_RING_2"/>
    <property type="match status" value="1"/>
</dbReference>
<evidence type="ECO:0000256" key="4">
    <source>
        <dbReference type="ARBA" id="ARBA00022771"/>
    </source>
</evidence>
<dbReference type="SMART" id="SM00364">
    <property type="entry name" value="LRR_BAC"/>
    <property type="match status" value="3"/>
</dbReference>
<protein>
    <recommendedName>
        <fullName evidence="9">RING-type domain-containing protein</fullName>
    </recommendedName>
</protein>
<dbReference type="GO" id="GO:0008270">
    <property type="term" value="F:zinc ion binding"/>
    <property type="evidence" value="ECO:0007669"/>
    <property type="project" value="UniProtKB-KW"/>
</dbReference>
<dbReference type="OrthoDB" id="1711136at2759"/>
<keyword evidence="2" id="KW-0479">Metal-binding</keyword>
<feature type="coiled-coil region" evidence="7">
    <location>
        <begin position="261"/>
        <end position="328"/>
    </location>
</feature>
<evidence type="ECO:0000313" key="11">
    <source>
        <dbReference type="Proteomes" id="UP000494165"/>
    </source>
</evidence>
<dbReference type="PANTHER" id="PTHR48051">
    <property type="match status" value="1"/>
</dbReference>
<dbReference type="Gene3D" id="3.80.10.10">
    <property type="entry name" value="Ribonuclease Inhibitor"/>
    <property type="match status" value="1"/>
</dbReference>
<feature type="region of interest" description="Disordered" evidence="8">
    <location>
        <begin position="500"/>
        <end position="525"/>
    </location>
</feature>
<dbReference type="InterPro" id="IPR050216">
    <property type="entry name" value="LRR_domain-containing"/>
</dbReference>
<organism evidence="10 11">
    <name type="scientific">Cloeon dipterum</name>
    <dbReference type="NCBI Taxonomy" id="197152"/>
    <lineage>
        <taxon>Eukaryota</taxon>
        <taxon>Metazoa</taxon>
        <taxon>Ecdysozoa</taxon>
        <taxon>Arthropoda</taxon>
        <taxon>Hexapoda</taxon>
        <taxon>Insecta</taxon>
        <taxon>Pterygota</taxon>
        <taxon>Palaeoptera</taxon>
        <taxon>Ephemeroptera</taxon>
        <taxon>Pisciforma</taxon>
        <taxon>Baetidae</taxon>
        <taxon>Cloeon</taxon>
    </lineage>
</organism>
<dbReference type="SMART" id="SM00369">
    <property type="entry name" value="LRR_TYP"/>
    <property type="match status" value="3"/>
</dbReference>
<evidence type="ECO:0000313" key="10">
    <source>
        <dbReference type="EMBL" id="CAB3359414.1"/>
    </source>
</evidence>
<keyword evidence="3" id="KW-0677">Repeat</keyword>
<dbReference type="Pfam" id="PF13855">
    <property type="entry name" value="LRR_8"/>
    <property type="match status" value="1"/>
</dbReference>
<evidence type="ECO:0000259" key="9">
    <source>
        <dbReference type="PROSITE" id="PS50089"/>
    </source>
</evidence>
<dbReference type="PANTHER" id="PTHR48051:SF1">
    <property type="entry name" value="RAS SUPPRESSOR PROTEIN 1"/>
    <property type="match status" value="1"/>
</dbReference>
<evidence type="ECO:0000256" key="7">
    <source>
        <dbReference type="SAM" id="Coils"/>
    </source>
</evidence>
<keyword evidence="5" id="KW-0862">Zinc</keyword>
<keyword evidence="7" id="KW-0175">Coiled coil</keyword>
<dbReference type="InterPro" id="IPR001841">
    <property type="entry name" value="Znf_RING"/>
</dbReference>
<evidence type="ECO:0000256" key="3">
    <source>
        <dbReference type="ARBA" id="ARBA00022737"/>
    </source>
</evidence>
<evidence type="ECO:0000256" key="2">
    <source>
        <dbReference type="ARBA" id="ARBA00022723"/>
    </source>
</evidence>
<keyword evidence="1" id="KW-0433">Leucine-rich repeat</keyword>
<evidence type="ECO:0000256" key="1">
    <source>
        <dbReference type="ARBA" id="ARBA00022614"/>
    </source>
</evidence>
<dbReference type="CDD" id="cd16515">
    <property type="entry name" value="RING-HC_LRSAM1"/>
    <property type="match status" value="1"/>
</dbReference>
<evidence type="ECO:0000256" key="5">
    <source>
        <dbReference type="ARBA" id="ARBA00022833"/>
    </source>
</evidence>
<dbReference type="FunFam" id="1.10.1170.10:FF:000002">
    <property type="entry name" value="Baculoviral IAP repeat containing 7"/>
    <property type="match status" value="1"/>
</dbReference>
<dbReference type="SUPFAM" id="SSF57850">
    <property type="entry name" value="RING/U-box"/>
    <property type="match status" value="1"/>
</dbReference>
<evidence type="ECO:0000256" key="6">
    <source>
        <dbReference type="PROSITE-ProRule" id="PRU00175"/>
    </source>
</evidence>
<dbReference type="Gene3D" id="3.30.40.10">
    <property type="entry name" value="Zinc/RING finger domain, C3HC4 (zinc finger)"/>
    <property type="match status" value="1"/>
</dbReference>
<sequence>MPLFFKTKKTTTTESDDGVNYKSRLEKKLCLAKEDPEPIFDLSECNLKSVTSGTYVLCKVLRKTSLILRNNLLSNLNGGGALSDLSLLEVLDLSRNKLQCLPEEIRYLKNLRILNASHNQLSQLPQSLTQLAKLEDLNLSNNCLSHVPDFVGKLPLLQNFDISSNPLKDSQHLKDKKSIAVEKATETKKAAVLPLETMKRQQVPKNFVDEQSESEKLRVLLESRQRQQQELLLRLNTFDKDQQDALDKVLERQRGQLQTVLTAAQNEGEEERRRVRELKAQEEARSCRLAEDIMLGERLERSVLERLLQQEEERNRSLTRELAQEEELERARLADLLTSVSARHAPLIALVLDDQSLQKSILASLRDRALSQEHNLSQCVVDELRLQQAALMALKEKGDSKSRLIADEMAQIQQQLGHLSALEIKRKKGESEETLGEIALERSKLSAALGNLLQKQQKRRNELIDEIMHQYDGMDEKLWMIHLERLLLNVPENIDVSVAKKEKKAATPPTDNPSAPDGEDEAQNPTAPTLEECVICMDKQCEEVFLPCGHICACSACTALIMKCPLCRADIEQHLTLSWSNRL</sequence>
<dbReference type="InterPro" id="IPR013083">
    <property type="entry name" value="Znf_RING/FYVE/PHD"/>
</dbReference>
<accession>A0A8S1BV62</accession>
<dbReference type="InterPro" id="IPR003591">
    <property type="entry name" value="Leu-rich_rpt_typical-subtyp"/>
</dbReference>
<dbReference type="EMBL" id="CADEPI010000001">
    <property type="protein sequence ID" value="CAB3359414.1"/>
    <property type="molecule type" value="Genomic_DNA"/>
</dbReference>
<keyword evidence="4 6" id="KW-0863">Zinc-finger</keyword>
<dbReference type="InterPro" id="IPR032675">
    <property type="entry name" value="LRR_dom_sf"/>
</dbReference>
<evidence type="ECO:0000256" key="8">
    <source>
        <dbReference type="SAM" id="MobiDB-lite"/>
    </source>
</evidence>
<comment type="caution">
    <text evidence="10">The sequence shown here is derived from an EMBL/GenBank/DDBJ whole genome shotgun (WGS) entry which is preliminary data.</text>
</comment>
<dbReference type="PROSITE" id="PS51450">
    <property type="entry name" value="LRR"/>
    <property type="match status" value="3"/>
</dbReference>
<dbReference type="InterPro" id="IPR001611">
    <property type="entry name" value="Leu-rich_rpt"/>
</dbReference>
<keyword evidence="11" id="KW-1185">Reference proteome</keyword>
<reference evidence="10 11" key="1">
    <citation type="submission" date="2020-04" db="EMBL/GenBank/DDBJ databases">
        <authorList>
            <person name="Alioto T."/>
            <person name="Alioto T."/>
            <person name="Gomez Garrido J."/>
        </authorList>
    </citation>
    <scope>NUCLEOTIDE SEQUENCE [LARGE SCALE GENOMIC DNA]</scope>
</reference>
<gene>
    <name evidence="10" type="ORF">CLODIP_2_CD05303</name>
</gene>
<name>A0A8S1BV62_9INSE</name>